<dbReference type="PANTHER" id="PTHR22916:SF3">
    <property type="entry name" value="UDP-GLCNAC:BETAGAL BETA-1,3-N-ACETYLGLUCOSAMINYLTRANSFERASE-LIKE PROTEIN 1"/>
    <property type="match status" value="1"/>
</dbReference>
<dbReference type="STRING" id="582692.SAMN05720606_11487"/>
<keyword evidence="4" id="KW-1185">Reference proteome</keyword>
<dbReference type="RefSeq" id="WP_090923247.1">
    <property type="nucleotide sequence ID" value="NZ_FMVM01000014.1"/>
</dbReference>
<dbReference type="InterPro" id="IPR001173">
    <property type="entry name" value="Glyco_trans_2-like"/>
</dbReference>
<dbReference type="Pfam" id="PF00535">
    <property type="entry name" value="Glycos_transf_2"/>
    <property type="match status" value="1"/>
</dbReference>
<dbReference type="PANTHER" id="PTHR22916">
    <property type="entry name" value="GLYCOSYLTRANSFERASE"/>
    <property type="match status" value="1"/>
</dbReference>
<dbReference type="SUPFAM" id="SSF53448">
    <property type="entry name" value="Nucleotide-diphospho-sugar transferases"/>
    <property type="match status" value="1"/>
</dbReference>
<evidence type="ECO:0000259" key="2">
    <source>
        <dbReference type="Pfam" id="PF00535"/>
    </source>
</evidence>
<reference evidence="4" key="1">
    <citation type="submission" date="2016-10" db="EMBL/GenBank/DDBJ databases">
        <authorList>
            <person name="Varghese N."/>
            <person name="Submissions S."/>
        </authorList>
    </citation>
    <scope>NUCLEOTIDE SEQUENCE [LARGE SCALE GENOMIC DNA]</scope>
    <source>
        <strain evidence="4">BL9</strain>
    </source>
</reference>
<dbReference type="Gene3D" id="3.90.550.10">
    <property type="entry name" value="Spore Coat Polysaccharide Biosynthesis Protein SpsA, Chain A"/>
    <property type="match status" value="1"/>
</dbReference>
<evidence type="ECO:0000313" key="3">
    <source>
        <dbReference type="EMBL" id="SCY98114.1"/>
    </source>
</evidence>
<proteinExistence type="inferred from homology"/>
<organism evidence="3 4">
    <name type="scientific">Paenibacillus polysaccharolyticus</name>
    <dbReference type="NCBI Taxonomy" id="582692"/>
    <lineage>
        <taxon>Bacteria</taxon>
        <taxon>Bacillati</taxon>
        <taxon>Bacillota</taxon>
        <taxon>Bacilli</taxon>
        <taxon>Bacillales</taxon>
        <taxon>Paenibacillaceae</taxon>
        <taxon>Paenibacillus</taxon>
    </lineage>
</organism>
<keyword evidence="3" id="KW-0808">Transferase</keyword>
<protein>
    <submittedName>
        <fullName evidence="3">Glycosyltransferase involved in cell wall bisynthesis</fullName>
    </submittedName>
</protein>
<evidence type="ECO:0000256" key="1">
    <source>
        <dbReference type="ARBA" id="ARBA00006739"/>
    </source>
</evidence>
<dbReference type="GO" id="GO:0016758">
    <property type="term" value="F:hexosyltransferase activity"/>
    <property type="evidence" value="ECO:0007669"/>
    <property type="project" value="UniProtKB-ARBA"/>
</dbReference>
<dbReference type="EMBL" id="FMVM01000014">
    <property type="protein sequence ID" value="SCY98114.1"/>
    <property type="molecule type" value="Genomic_DNA"/>
</dbReference>
<evidence type="ECO:0000313" key="4">
    <source>
        <dbReference type="Proteomes" id="UP000198538"/>
    </source>
</evidence>
<feature type="domain" description="Glycosyltransferase 2-like" evidence="2">
    <location>
        <begin position="6"/>
        <end position="158"/>
    </location>
</feature>
<dbReference type="Proteomes" id="UP000198538">
    <property type="component" value="Unassembled WGS sequence"/>
</dbReference>
<accession>A0A1G5KCF7</accession>
<comment type="similarity">
    <text evidence="1">Belongs to the glycosyltransferase 2 family.</text>
</comment>
<sequence>MQSKVSMIMPCYNKVKYIGEMFDSILAQEWDNIELILVNDGSTDGTRDVIAEYELKFRERGFEVVIEDQKNAGVCAAAKAGLSLATGDYVCMVDSDDELDPKYVSLMAGWLDENADYDYCICGGVHYTGSGIDKKFEPLNLNKINDEESYYTERYLLTDVRPTVWIYLLRMEYLRKCNIIENYFVNTKGSHEPGYVIPLTINNGKYKYFPLPLYHFNAADLGHSRYDTFEPQKQFYDDYYELCKIAIDRLPDDIADYERKEKLLNTALISRDINIHRCAKNLANGNQYLNQSLESFIKSVNDSGLIPYKLTTKIIEDFGFQVVSRFVSNYLINYVSERTDVLSSIRNNQGRLVGYGAGRVAKRILPDFMSYDLIPDEIWDIKAGLGELFYEVPLKQPDFDSLTEQDTIIMLMYSNKEVESRLDQTNVKVVYFQDVLDELVLERFSEQLVKQN</sequence>
<gene>
    <name evidence="3" type="ORF">SAMN05720606_11487</name>
</gene>
<dbReference type="AlphaFoldDB" id="A0A1G5KCF7"/>
<dbReference type="InterPro" id="IPR029044">
    <property type="entry name" value="Nucleotide-diphossugar_trans"/>
</dbReference>
<name>A0A1G5KCF7_9BACL</name>
<dbReference type="CDD" id="cd00761">
    <property type="entry name" value="Glyco_tranf_GTA_type"/>
    <property type="match status" value="1"/>
</dbReference>